<evidence type="ECO:0000313" key="4">
    <source>
        <dbReference type="Proteomes" id="UP001597221"/>
    </source>
</evidence>
<keyword evidence="1" id="KW-0479">Metal-binding</keyword>
<comment type="caution">
    <text evidence="3">The sequence shown here is derived from an EMBL/GenBank/DDBJ whole genome shotgun (WGS) entry which is preliminary data.</text>
</comment>
<evidence type="ECO:0000313" key="3">
    <source>
        <dbReference type="EMBL" id="MFD1609368.1"/>
    </source>
</evidence>
<feature type="domain" description="NERD" evidence="2">
    <location>
        <begin position="53"/>
        <end position="168"/>
    </location>
</feature>
<dbReference type="Pfam" id="PF08378">
    <property type="entry name" value="NERD"/>
    <property type="match status" value="1"/>
</dbReference>
<proteinExistence type="predicted"/>
<dbReference type="EMBL" id="JBHUDE010000155">
    <property type="protein sequence ID" value="MFD1609368.1"/>
    <property type="molecule type" value="Genomic_DNA"/>
</dbReference>
<accession>A0ABW4HUP8</accession>
<name>A0ABW4HUP8_9BACI</name>
<evidence type="ECO:0000256" key="1">
    <source>
        <dbReference type="ARBA" id="ARBA00022723"/>
    </source>
</evidence>
<organism evidence="3 4">
    <name type="scientific">Oceanobacillus luteolus</name>
    <dbReference type="NCBI Taxonomy" id="1274358"/>
    <lineage>
        <taxon>Bacteria</taxon>
        <taxon>Bacillati</taxon>
        <taxon>Bacillota</taxon>
        <taxon>Bacilli</taxon>
        <taxon>Bacillales</taxon>
        <taxon>Bacillaceae</taxon>
        <taxon>Oceanobacillus</taxon>
    </lineage>
</organism>
<evidence type="ECO:0000259" key="2">
    <source>
        <dbReference type="PROSITE" id="PS50965"/>
    </source>
</evidence>
<keyword evidence="4" id="KW-1185">Reference proteome</keyword>
<reference evidence="4" key="1">
    <citation type="journal article" date="2019" name="Int. J. Syst. Evol. Microbiol.">
        <title>The Global Catalogue of Microorganisms (GCM) 10K type strain sequencing project: providing services to taxonomists for standard genome sequencing and annotation.</title>
        <authorList>
            <consortium name="The Broad Institute Genomics Platform"/>
            <consortium name="The Broad Institute Genome Sequencing Center for Infectious Disease"/>
            <person name="Wu L."/>
            <person name="Ma J."/>
        </authorList>
    </citation>
    <scope>NUCLEOTIDE SEQUENCE [LARGE SCALE GENOMIC DNA]</scope>
    <source>
        <strain evidence="4">CGMCC 1.12376</strain>
    </source>
</reference>
<dbReference type="InterPro" id="IPR011528">
    <property type="entry name" value="NERD"/>
</dbReference>
<gene>
    <name evidence="3" type="ORF">ACFSBH_17255</name>
</gene>
<dbReference type="InterPro" id="IPR018527">
    <property type="entry name" value="Rubredoxin_Fe_BS"/>
</dbReference>
<dbReference type="PROSITE" id="PS50965">
    <property type="entry name" value="NERD"/>
    <property type="match status" value="1"/>
</dbReference>
<sequence>MKIALHYQKGDTMIIRKRTKPLILQKYEALQARLPPNSPQYQAIKQQVELRTRGHQGELTVDHHFNILAPKFTIIQDACLTSNGQTFQIDNLIISPHSIYIIEVKNFRAPITFDTDLNQFTTDDGRKISGYKHPIAQVKAQQLKLQNWLYEHNQPNIPIYYFIAVSEPSTLINVIGDHEKISSIVQHGEHIPWKILDYEQKQKNHPTYQHQKIGHFILKHCRDFDKDILEEWGIVPEQLVPGVRCRKCNRVGMEKVKWSWICPRCGLADRQAANHSIDEYLMLVKPWLRNKEILNFLNISSRYAVSRLLKNHPNLHYSEKRRRWEKKVNGFNKRYTLRSD</sequence>
<dbReference type="PROSITE" id="PS00202">
    <property type="entry name" value="RUBREDOXIN"/>
    <property type="match status" value="1"/>
</dbReference>
<protein>
    <submittedName>
        <fullName evidence="3">Nuclease-related domain-containing protein</fullName>
    </submittedName>
</protein>
<dbReference type="Proteomes" id="UP001597221">
    <property type="component" value="Unassembled WGS sequence"/>
</dbReference>